<proteinExistence type="predicted"/>
<name>A0A381T240_9ZZZZ</name>
<dbReference type="EMBL" id="UINC01003910">
    <property type="protein sequence ID" value="SVA10266.1"/>
    <property type="molecule type" value="Genomic_DNA"/>
</dbReference>
<dbReference type="AlphaFoldDB" id="A0A381T240"/>
<feature type="non-terminal residue" evidence="1">
    <location>
        <position position="1"/>
    </location>
</feature>
<evidence type="ECO:0000313" key="1">
    <source>
        <dbReference type="EMBL" id="SVA10266.1"/>
    </source>
</evidence>
<accession>A0A381T240</accession>
<gene>
    <name evidence="1" type="ORF">METZ01_LOCUS63120</name>
</gene>
<sequence length="104" mass="10890">VAHPVGLNDVDVIGKMVIERRSESFQGVLGRGEEIHHLAFGVGSGIGAAGAPDPGRLACELGQRFLQLSLDGRMIGLKLESGVFGPLVFNQKGGPPQLFARSAI</sequence>
<protein>
    <submittedName>
        <fullName evidence="1">Uncharacterized protein</fullName>
    </submittedName>
</protein>
<organism evidence="1">
    <name type="scientific">marine metagenome</name>
    <dbReference type="NCBI Taxonomy" id="408172"/>
    <lineage>
        <taxon>unclassified sequences</taxon>
        <taxon>metagenomes</taxon>
        <taxon>ecological metagenomes</taxon>
    </lineage>
</organism>
<reference evidence="1" key="1">
    <citation type="submission" date="2018-05" db="EMBL/GenBank/DDBJ databases">
        <authorList>
            <person name="Lanie J.A."/>
            <person name="Ng W.-L."/>
            <person name="Kazmierczak K.M."/>
            <person name="Andrzejewski T.M."/>
            <person name="Davidsen T.M."/>
            <person name="Wayne K.J."/>
            <person name="Tettelin H."/>
            <person name="Glass J.I."/>
            <person name="Rusch D."/>
            <person name="Podicherti R."/>
            <person name="Tsui H.-C.T."/>
            <person name="Winkler M.E."/>
        </authorList>
    </citation>
    <scope>NUCLEOTIDE SEQUENCE</scope>
</reference>